<keyword evidence="4 6" id="KW-0472">Membrane</keyword>
<feature type="transmembrane region" description="Helical" evidence="6">
    <location>
        <begin position="233"/>
        <end position="254"/>
    </location>
</feature>
<dbReference type="AlphaFoldDB" id="A0AAU1U823"/>
<feature type="transmembrane region" description="Helical" evidence="6">
    <location>
        <begin position="112"/>
        <end position="135"/>
    </location>
</feature>
<dbReference type="InterPro" id="IPR013525">
    <property type="entry name" value="ABC2_TM"/>
</dbReference>
<dbReference type="GO" id="GO:0046677">
    <property type="term" value="P:response to antibiotic"/>
    <property type="evidence" value="ECO:0007669"/>
    <property type="project" value="UniProtKB-KW"/>
</dbReference>
<proteinExistence type="predicted"/>
<accession>A0AAU1U823</accession>
<gene>
    <name evidence="8" type="ORF">OHU69_19255</name>
</gene>
<dbReference type="GO" id="GO:0043190">
    <property type="term" value="C:ATP-binding cassette (ABC) transporter complex"/>
    <property type="evidence" value="ECO:0007669"/>
    <property type="project" value="InterPro"/>
</dbReference>
<evidence type="ECO:0000256" key="5">
    <source>
        <dbReference type="ARBA" id="ARBA00023251"/>
    </source>
</evidence>
<keyword evidence="3 6" id="KW-1133">Transmembrane helix</keyword>
<evidence type="ECO:0000256" key="2">
    <source>
        <dbReference type="ARBA" id="ARBA00022692"/>
    </source>
</evidence>
<comment type="subcellular location">
    <subcellularLocation>
        <location evidence="1">Membrane</location>
        <topology evidence="1">Multi-pass membrane protein</topology>
    </subcellularLocation>
</comment>
<feature type="domain" description="ABC transmembrane type-2" evidence="7">
    <location>
        <begin position="31"/>
        <end position="257"/>
    </location>
</feature>
<dbReference type="InterPro" id="IPR052902">
    <property type="entry name" value="ABC-2_transporter"/>
</dbReference>
<protein>
    <submittedName>
        <fullName evidence="8">ABC transporter permease</fullName>
    </submittedName>
</protein>
<evidence type="ECO:0000256" key="3">
    <source>
        <dbReference type="ARBA" id="ARBA00022989"/>
    </source>
</evidence>
<dbReference type="EMBL" id="CP108195">
    <property type="protein sequence ID" value="WTS12996.1"/>
    <property type="molecule type" value="Genomic_DNA"/>
</dbReference>
<name>A0AAU1U823_9ACTN</name>
<dbReference type="GO" id="GO:0140359">
    <property type="term" value="F:ABC-type transporter activity"/>
    <property type="evidence" value="ECO:0007669"/>
    <property type="project" value="InterPro"/>
</dbReference>
<organism evidence="8">
    <name type="scientific">Streptomyces sp. NBC_00119</name>
    <dbReference type="NCBI Taxonomy" id="2975659"/>
    <lineage>
        <taxon>Bacteria</taxon>
        <taxon>Bacillati</taxon>
        <taxon>Actinomycetota</taxon>
        <taxon>Actinomycetes</taxon>
        <taxon>Kitasatosporales</taxon>
        <taxon>Streptomycetaceae</taxon>
        <taxon>Streptomyces</taxon>
    </lineage>
</organism>
<evidence type="ECO:0000256" key="4">
    <source>
        <dbReference type="ARBA" id="ARBA00023136"/>
    </source>
</evidence>
<keyword evidence="5" id="KW-0046">Antibiotic resistance</keyword>
<dbReference type="PIRSF" id="PIRSF006648">
    <property type="entry name" value="DrrB"/>
    <property type="match status" value="1"/>
</dbReference>
<keyword evidence="2 6" id="KW-0812">Transmembrane</keyword>
<dbReference type="InterPro" id="IPR000412">
    <property type="entry name" value="ABC_2_transport"/>
</dbReference>
<feature type="transmembrane region" description="Helical" evidence="6">
    <location>
        <begin position="68"/>
        <end position="91"/>
    </location>
</feature>
<dbReference type="PANTHER" id="PTHR43027">
    <property type="entry name" value="DOXORUBICIN RESISTANCE ABC TRANSPORTER PERMEASE PROTEIN DRRC-RELATED"/>
    <property type="match status" value="1"/>
</dbReference>
<dbReference type="PANTHER" id="PTHR43027:SF2">
    <property type="entry name" value="TRANSPORT PERMEASE PROTEIN"/>
    <property type="match status" value="1"/>
</dbReference>
<evidence type="ECO:0000313" key="8">
    <source>
        <dbReference type="EMBL" id="WTS12996.1"/>
    </source>
</evidence>
<dbReference type="PROSITE" id="PS51012">
    <property type="entry name" value="ABC_TM2"/>
    <property type="match status" value="1"/>
</dbReference>
<reference evidence="8" key="1">
    <citation type="submission" date="2022-10" db="EMBL/GenBank/DDBJ databases">
        <title>The complete genomes of actinobacterial strains from the NBC collection.</title>
        <authorList>
            <person name="Joergensen T.S."/>
            <person name="Alvarez Arevalo M."/>
            <person name="Sterndorff E.B."/>
            <person name="Faurdal D."/>
            <person name="Vuksanovic O."/>
            <person name="Mourched A.-S."/>
            <person name="Charusanti P."/>
            <person name="Shaw S."/>
            <person name="Blin K."/>
            <person name="Weber T."/>
        </authorList>
    </citation>
    <scope>NUCLEOTIDE SEQUENCE</scope>
    <source>
        <strain evidence="8">NBC_00119</strain>
    </source>
</reference>
<dbReference type="Pfam" id="PF12698">
    <property type="entry name" value="ABC2_membrane_3"/>
    <property type="match status" value="1"/>
</dbReference>
<sequence>MSTTTATLVRGRGANSAVLRSEVRLFLREPGSLFGVMVFPPALLVILGSIPAFREADSGPAGLRLIDAYVPITVLLPMIVAGLQAMAPVIAGYRERGILRRMSTTPVQPPALLGAQMTIHGVAALASSLLSLAIGRLAFDVKLPQQAFGYLLALLLSVVVALSLGALVSARARTAKVASAIGSTVFFPSMFCAGVWLPVQSMPTALANIVELTPFGAAAQAMNQAAAGDWPSWSHLAVLAAWAVVLTAASARWFRWE</sequence>
<evidence type="ECO:0000259" key="7">
    <source>
        <dbReference type="PROSITE" id="PS51012"/>
    </source>
</evidence>
<feature type="transmembrane region" description="Helical" evidence="6">
    <location>
        <begin position="33"/>
        <end position="53"/>
    </location>
</feature>
<feature type="transmembrane region" description="Helical" evidence="6">
    <location>
        <begin position="147"/>
        <end position="170"/>
    </location>
</feature>
<evidence type="ECO:0000256" key="6">
    <source>
        <dbReference type="SAM" id="Phobius"/>
    </source>
</evidence>
<feature type="transmembrane region" description="Helical" evidence="6">
    <location>
        <begin position="177"/>
        <end position="197"/>
    </location>
</feature>
<evidence type="ECO:0000256" key="1">
    <source>
        <dbReference type="ARBA" id="ARBA00004141"/>
    </source>
</evidence>
<dbReference type="InterPro" id="IPR047817">
    <property type="entry name" value="ABC2_TM_bact-type"/>
</dbReference>